<dbReference type="AlphaFoldDB" id="A0A022PS59"/>
<protein>
    <submittedName>
        <fullName evidence="2">Uncharacterized protein</fullName>
    </submittedName>
</protein>
<gene>
    <name evidence="2" type="ORF">MIMGU_mgv1a015837mg</name>
</gene>
<reference evidence="2 3" key="1">
    <citation type="journal article" date="2013" name="Proc. Natl. Acad. Sci. U.S.A.">
        <title>Fine-scale variation in meiotic recombination in Mimulus inferred from population shotgun sequencing.</title>
        <authorList>
            <person name="Hellsten U."/>
            <person name="Wright K.M."/>
            <person name="Jenkins J."/>
            <person name="Shu S."/>
            <person name="Yuan Y."/>
            <person name="Wessler S.R."/>
            <person name="Schmutz J."/>
            <person name="Willis J.H."/>
            <person name="Rokhsar D.S."/>
        </authorList>
    </citation>
    <scope>NUCLEOTIDE SEQUENCE [LARGE SCALE GENOMIC DNA]</scope>
    <source>
        <strain evidence="3">cv. DUN x IM62</strain>
    </source>
</reference>
<dbReference type="EMBL" id="KI632305">
    <property type="protein sequence ID" value="EYU19177.1"/>
    <property type="molecule type" value="Genomic_DNA"/>
</dbReference>
<accession>A0A022PS59</accession>
<feature type="region of interest" description="Disordered" evidence="1">
    <location>
        <begin position="1"/>
        <end position="26"/>
    </location>
</feature>
<name>A0A022PS59_ERYGU</name>
<feature type="compositionally biased region" description="Polar residues" evidence="1">
    <location>
        <begin position="13"/>
        <end position="22"/>
    </location>
</feature>
<evidence type="ECO:0000313" key="2">
    <source>
        <dbReference type="EMBL" id="EYU19177.1"/>
    </source>
</evidence>
<organism evidence="2 3">
    <name type="scientific">Erythranthe guttata</name>
    <name type="common">Yellow monkey flower</name>
    <name type="synonym">Mimulus guttatus</name>
    <dbReference type="NCBI Taxonomy" id="4155"/>
    <lineage>
        <taxon>Eukaryota</taxon>
        <taxon>Viridiplantae</taxon>
        <taxon>Streptophyta</taxon>
        <taxon>Embryophyta</taxon>
        <taxon>Tracheophyta</taxon>
        <taxon>Spermatophyta</taxon>
        <taxon>Magnoliopsida</taxon>
        <taxon>eudicotyledons</taxon>
        <taxon>Gunneridae</taxon>
        <taxon>Pentapetalae</taxon>
        <taxon>asterids</taxon>
        <taxon>lamiids</taxon>
        <taxon>Lamiales</taxon>
        <taxon>Phrymaceae</taxon>
        <taxon>Erythranthe</taxon>
    </lineage>
</organism>
<evidence type="ECO:0000256" key="1">
    <source>
        <dbReference type="SAM" id="MobiDB-lite"/>
    </source>
</evidence>
<proteinExistence type="predicted"/>
<keyword evidence="3" id="KW-1185">Reference proteome</keyword>
<sequence>MKRSCPPPDKTRMSTNSPNQSRHPLPLPRISKLVYAMQEQFFKHSTLHSSRLIVTLYHESRASGNLILEYFKNPSPAVQFKPVLLTHPVTPVVDTVLVHVQRERERGVAAHVGGPAKRNTVPRSYSVLNDRPLFRDQLRISGRF</sequence>
<evidence type="ECO:0000313" key="3">
    <source>
        <dbReference type="Proteomes" id="UP000030748"/>
    </source>
</evidence>
<dbReference type="Proteomes" id="UP000030748">
    <property type="component" value="Unassembled WGS sequence"/>
</dbReference>